<dbReference type="InterPro" id="IPR054491">
    <property type="entry name" value="MGH1-like_GH"/>
</dbReference>
<organism evidence="3 4">
    <name type="scientific">Actinoalloteichus hymeniacidonis</name>
    <dbReference type="NCBI Taxonomy" id="340345"/>
    <lineage>
        <taxon>Bacteria</taxon>
        <taxon>Bacillati</taxon>
        <taxon>Actinomycetota</taxon>
        <taxon>Actinomycetes</taxon>
        <taxon>Pseudonocardiales</taxon>
        <taxon>Pseudonocardiaceae</taxon>
        <taxon>Actinoalloteichus</taxon>
    </lineage>
</organism>
<dbReference type="InterPro" id="IPR008928">
    <property type="entry name" value="6-hairpin_glycosidase_sf"/>
</dbReference>
<dbReference type="Pfam" id="PF22422">
    <property type="entry name" value="MGH1-like_GH"/>
    <property type="match status" value="1"/>
</dbReference>
<dbReference type="Pfam" id="PF07532">
    <property type="entry name" value="Big_4"/>
    <property type="match status" value="1"/>
</dbReference>
<dbReference type="GO" id="GO:0005975">
    <property type="term" value="P:carbohydrate metabolic process"/>
    <property type="evidence" value="ECO:0007669"/>
    <property type="project" value="InterPro"/>
</dbReference>
<feature type="compositionally biased region" description="Low complexity" evidence="1">
    <location>
        <begin position="860"/>
        <end position="873"/>
    </location>
</feature>
<dbReference type="InterPro" id="IPR013783">
    <property type="entry name" value="Ig-like_fold"/>
</dbReference>
<dbReference type="Pfam" id="PF00754">
    <property type="entry name" value="F5_F8_type_C"/>
    <property type="match status" value="1"/>
</dbReference>
<dbReference type="KEGG" id="ahm:TL08_13640"/>
<reference evidence="4" key="1">
    <citation type="submission" date="2016-03" db="EMBL/GenBank/DDBJ databases">
        <title>Complete genome sequence of the type strain Actinoalloteichus hymeniacidonis DSM 45092.</title>
        <authorList>
            <person name="Schaffert L."/>
            <person name="Albersmeier A."/>
            <person name="Winkler A."/>
            <person name="Kalinowski J."/>
            <person name="Zotchev S."/>
            <person name="Ruckert C."/>
        </authorList>
    </citation>
    <scope>NUCLEOTIDE SEQUENCE [LARGE SCALE GENOMIC DNA]</scope>
    <source>
        <strain evidence="4">HPA177(T) (DSM 45092(T))</strain>
    </source>
</reference>
<dbReference type="Gene3D" id="2.60.120.260">
    <property type="entry name" value="Galactose-binding domain-like"/>
    <property type="match status" value="2"/>
</dbReference>
<dbReference type="InterPro" id="IPR035986">
    <property type="entry name" value="PKD_dom_sf"/>
</dbReference>
<dbReference type="PROSITE" id="PS50022">
    <property type="entry name" value="FA58C_3"/>
    <property type="match status" value="1"/>
</dbReference>
<evidence type="ECO:0000259" key="2">
    <source>
        <dbReference type="PROSITE" id="PS50022"/>
    </source>
</evidence>
<evidence type="ECO:0000313" key="3">
    <source>
        <dbReference type="EMBL" id="AOS63542.1"/>
    </source>
</evidence>
<proteinExistence type="predicted"/>
<dbReference type="InterPro" id="IPR012341">
    <property type="entry name" value="6hp_glycosidase-like_sf"/>
</dbReference>
<feature type="domain" description="F5/8 type C" evidence="2">
    <location>
        <begin position="845"/>
        <end position="996"/>
    </location>
</feature>
<feature type="region of interest" description="Disordered" evidence="1">
    <location>
        <begin position="855"/>
        <end position="892"/>
    </location>
</feature>
<dbReference type="Proteomes" id="UP000095210">
    <property type="component" value="Chromosome"/>
</dbReference>
<dbReference type="Gene3D" id="2.60.40.10">
    <property type="entry name" value="Immunoglobulins"/>
    <property type="match status" value="1"/>
</dbReference>
<evidence type="ECO:0000256" key="1">
    <source>
        <dbReference type="SAM" id="MobiDB-lite"/>
    </source>
</evidence>
<dbReference type="SUPFAM" id="SSF49299">
    <property type="entry name" value="PKD domain"/>
    <property type="match status" value="1"/>
</dbReference>
<dbReference type="InterPro" id="IPR000421">
    <property type="entry name" value="FA58C"/>
</dbReference>
<dbReference type="RefSeq" id="WP_157421065.1">
    <property type="nucleotide sequence ID" value="NZ_CP014859.1"/>
</dbReference>
<protein>
    <submittedName>
        <fullName evidence="3">Ig-like domain-containing protein</fullName>
    </submittedName>
</protein>
<accession>A0AAC9MZ00</accession>
<dbReference type="SUPFAM" id="SSF48208">
    <property type="entry name" value="Six-hairpin glycosidases"/>
    <property type="match status" value="1"/>
</dbReference>
<dbReference type="SUPFAM" id="SSF49785">
    <property type="entry name" value="Galactose-binding domain-like"/>
    <property type="match status" value="2"/>
</dbReference>
<evidence type="ECO:0000313" key="4">
    <source>
        <dbReference type="Proteomes" id="UP000095210"/>
    </source>
</evidence>
<dbReference type="Gene3D" id="1.50.10.10">
    <property type="match status" value="1"/>
</dbReference>
<name>A0AAC9MZ00_9PSEU</name>
<sequence length="1404" mass="153924">MSPRRAAGPTATRSQSGRPPRVWQPNLTATRPRRLPVLAAAVILLAPAALGPTAFGQTDTSGIGEFANDTIGHPRFSGDAEPVPPLPAPFRVDGTLAAGYEADLAAGDGTDFWMDRMLARHGDDPAGDWLFTRGRAAFMKTHQPGVLGFGGQLAYWESIDDRPGYTIELATDGTALDLTEDISARRQVPSHWRSEFDAGGGLSVVQRKFITDANVLVTDLEVRNAGASDRVLDISAASPYATEPTEDELTGVHSVRNDLTTLHPRFSGTDMAVQDGELRASMVIPAGDTVHTSVRLGLLTEEIPAARTEYEAIRTAEPGVAFRDHVREYNRWWSENLPYLDVPSADVGKTLYYRWWLLRYNFLDADIPGDDYQFPTAVEGVLGYNNSIALTSGMFVDDLKYLRDPAWAYGTWVSTGETSRGGRFSDNPGDPENWSNSYTQYLAEAAWQSYQVHGGPDGIVRNLARYAEGDVRDQLATYDHDGNGLIEYDWGAMTGNDADAVSFHWRAGQLDRAESGYVFAGARAAAEAYELLGEADKAAELDEIAERIRAATLEYLWDPADRMIKHRHVATDALVPWKEGNNFIPYAVGLMPDEPEYVDALRLLADRREYPVFPFFTANQADKAAAAQQGHPGTNNFSVINAQRYLDVYSAALRDYPSEHVTPELYEKLLLWNAWSHYVDGDNRWPDQNEFWADASPDPQHIGYRSWIHHTMLGTTNYTIIEDVAGLRPRTDTTVELWPIDLGWDHFAVENLRYRGGDLTIVWDQPGDGARHYGTDIPEGYSLYLDGERVLTLDTLTPVHYDPTTGEIEFPDEPAEILHQAAGSVTEAAQVAFTDDSRVVDVFAKAGRDIGSTRDATNLAEGAPASASYSAPGREPAGAVDGTTINEPYWSTEGSAQNQHSFEVALDSGQTVDEVRLFFRNDKQPRGHREPALYTVSYLDDGQWRAVTEPVRTPAYPRANHNEIRFAPVETSALRVDLTAQPGHPIALKEFQAFATGEPPTDSHDLAPQVRTRVDTGHRVPGQARLIGIVKDDGLPTGEVHSTWTVADAPDGATVILEDDSVPTTIARFDTEGTYTLTLTATDGAQQTSDQVVVTVDALPERRNLAVDATATASFSANGTPVTALNDGRDPDSSTDRPFWGTWPQRTEQWVEYTWDSPVRIDRSEMYFFRDVQPGAPDGIAVPAAWRLEYWDDDAEEFVPISGADDYGVAADRYNVTEFDPVTTTRLRAVLSNNPGLSVGIGQWRILAQQPSEIRPIHVPTTREVLPEPPSTVTLVYPGGATSEVEVAWPAIDPDQVADGGTSFTVNGITDVSALLASATIWVRTSDAVQITSLDPWEIGTTAGHAPNLPSTVVATYNDGSKDSSIPVTWQEIDPDDYARPGEFEVTGTVETTGHVAVARVVVT</sequence>
<dbReference type="EMBL" id="CP014859">
    <property type="protein sequence ID" value="AOS63542.1"/>
    <property type="molecule type" value="Genomic_DNA"/>
</dbReference>
<gene>
    <name evidence="3" type="ORF">TL08_13640</name>
</gene>
<feature type="region of interest" description="Disordered" evidence="1">
    <location>
        <begin position="1"/>
        <end position="28"/>
    </location>
</feature>
<dbReference type="InterPro" id="IPR011081">
    <property type="entry name" value="Big_4"/>
</dbReference>
<dbReference type="InterPro" id="IPR008979">
    <property type="entry name" value="Galactose-bd-like_sf"/>
</dbReference>
<keyword evidence="4" id="KW-1185">Reference proteome</keyword>